<evidence type="ECO:0008006" key="4">
    <source>
        <dbReference type="Google" id="ProtNLM"/>
    </source>
</evidence>
<gene>
    <name evidence="2" type="ORF">GM658_11405</name>
</gene>
<accession>A0A6L6QHS6</accession>
<dbReference type="Gene3D" id="3.40.1410.10">
    <property type="entry name" value="Chorismate lyase-like"/>
    <property type="match status" value="1"/>
</dbReference>
<dbReference type="PROSITE" id="PS51257">
    <property type="entry name" value="PROKAR_LIPOPROTEIN"/>
    <property type="match status" value="1"/>
</dbReference>
<dbReference type="EMBL" id="WNKX01000007">
    <property type="protein sequence ID" value="MTW11206.1"/>
    <property type="molecule type" value="Genomic_DNA"/>
</dbReference>
<evidence type="ECO:0000313" key="3">
    <source>
        <dbReference type="Proteomes" id="UP000472320"/>
    </source>
</evidence>
<reference evidence="2 3" key="1">
    <citation type="submission" date="2019-11" db="EMBL/GenBank/DDBJ databases">
        <title>Type strains purchased from KCTC, JCM and DSMZ.</title>
        <authorList>
            <person name="Lu H."/>
        </authorList>
    </citation>
    <scope>NUCLEOTIDE SEQUENCE [LARGE SCALE GENOMIC DNA]</scope>
    <source>
        <strain evidence="2 3">JCM 31587</strain>
    </source>
</reference>
<comment type="caution">
    <text evidence="2">The sequence shown here is derived from an EMBL/GenBank/DDBJ whole genome shotgun (WGS) entry which is preliminary data.</text>
</comment>
<dbReference type="RefSeq" id="WP_155454165.1">
    <property type="nucleotide sequence ID" value="NZ_WNKX01000007.1"/>
</dbReference>
<evidence type="ECO:0000256" key="1">
    <source>
        <dbReference type="SAM" id="SignalP"/>
    </source>
</evidence>
<keyword evidence="3" id="KW-1185">Reference proteome</keyword>
<organism evidence="2 3">
    <name type="scientific">Massilia eburnea</name>
    <dbReference type="NCBI Taxonomy" id="1776165"/>
    <lineage>
        <taxon>Bacteria</taxon>
        <taxon>Pseudomonadati</taxon>
        <taxon>Pseudomonadota</taxon>
        <taxon>Betaproteobacteria</taxon>
        <taxon>Burkholderiales</taxon>
        <taxon>Oxalobacteraceae</taxon>
        <taxon>Telluria group</taxon>
        <taxon>Massilia</taxon>
    </lineage>
</organism>
<feature type="chain" id="PRO_5026842552" description="Chorismate lyase" evidence="1">
    <location>
        <begin position="20"/>
        <end position="180"/>
    </location>
</feature>
<sequence>MRICSYLAALPLLAACASATGTSDVLAQELSARILASSSATLTLEQWCADHAMAAEPKIVARLVRGDAKPASAETIARLGSSDIKYRRVQLYCGAHLFSEADNWYVPSRLTPEMNRLLDATDTPFGKAVQPLAPYRRTFASKMLHSPTALFEHGAILYTSSHLPIAEVRETYQRGTLAFL</sequence>
<protein>
    <recommendedName>
        <fullName evidence="4">Chorismate lyase</fullName>
    </recommendedName>
</protein>
<evidence type="ECO:0000313" key="2">
    <source>
        <dbReference type="EMBL" id="MTW11206.1"/>
    </source>
</evidence>
<name>A0A6L6QHS6_9BURK</name>
<dbReference type="SUPFAM" id="SSF64288">
    <property type="entry name" value="Chorismate lyase-like"/>
    <property type="match status" value="1"/>
</dbReference>
<feature type="signal peptide" evidence="1">
    <location>
        <begin position="1"/>
        <end position="19"/>
    </location>
</feature>
<dbReference type="InterPro" id="IPR028978">
    <property type="entry name" value="Chorismate_lyase_/UTRA_dom_sf"/>
</dbReference>
<keyword evidence="1" id="KW-0732">Signal</keyword>
<dbReference type="OrthoDB" id="7862147at2"/>
<dbReference type="Proteomes" id="UP000472320">
    <property type="component" value="Unassembled WGS sequence"/>
</dbReference>
<dbReference type="AlphaFoldDB" id="A0A6L6QHS6"/>
<proteinExistence type="predicted"/>